<accession>A0ABQ8WAS9</accession>
<feature type="domain" description="GPI inositol-deacylase winged helix" evidence="2">
    <location>
        <begin position="611"/>
        <end position="691"/>
    </location>
</feature>
<name>A0ABQ8WAS9_PENCH</name>
<gene>
    <name evidence="4" type="ORF">N7505_008812</name>
</gene>
<dbReference type="SMART" id="SM00320">
    <property type="entry name" value="WD40"/>
    <property type="match status" value="5"/>
</dbReference>
<dbReference type="SUPFAM" id="SSF52540">
    <property type="entry name" value="P-loop containing nucleoside triphosphate hydrolases"/>
    <property type="match status" value="1"/>
</dbReference>
<dbReference type="Pfam" id="PF24883">
    <property type="entry name" value="NPHP3_N"/>
    <property type="match status" value="1"/>
</dbReference>
<feature type="domain" description="Nephrocystin 3-like N-terminal" evidence="3">
    <location>
        <begin position="346"/>
        <end position="508"/>
    </location>
</feature>
<dbReference type="EMBL" id="JAPVEB010000006">
    <property type="protein sequence ID" value="KAJ5261945.1"/>
    <property type="molecule type" value="Genomic_DNA"/>
</dbReference>
<organism evidence="4 5">
    <name type="scientific">Penicillium chrysogenum</name>
    <name type="common">Penicillium notatum</name>
    <dbReference type="NCBI Taxonomy" id="5076"/>
    <lineage>
        <taxon>Eukaryota</taxon>
        <taxon>Fungi</taxon>
        <taxon>Dikarya</taxon>
        <taxon>Ascomycota</taxon>
        <taxon>Pezizomycotina</taxon>
        <taxon>Eurotiomycetes</taxon>
        <taxon>Eurotiomycetidae</taxon>
        <taxon>Eurotiales</taxon>
        <taxon>Aspergillaceae</taxon>
        <taxon>Penicillium</taxon>
        <taxon>Penicillium chrysogenum species complex</taxon>
    </lineage>
</organism>
<dbReference type="Proteomes" id="UP001220256">
    <property type="component" value="Unassembled WGS sequence"/>
</dbReference>
<dbReference type="Pfam" id="PF00400">
    <property type="entry name" value="WD40"/>
    <property type="match status" value="1"/>
</dbReference>
<keyword evidence="5" id="KW-1185">Reference proteome</keyword>
<dbReference type="PANTHER" id="PTHR10039:SF16">
    <property type="entry name" value="GPI INOSITOL-DEACYLASE"/>
    <property type="match status" value="1"/>
</dbReference>
<dbReference type="Pfam" id="PF22939">
    <property type="entry name" value="WHD_GPIID"/>
    <property type="match status" value="1"/>
</dbReference>
<dbReference type="SUPFAM" id="SSF50978">
    <property type="entry name" value="WD40 repeat-like"/>
    <property type="match status" value="2"/>
</dbReference>
<dbReference type="InterPro" id="IPR001680">
    <property type="entry name" value="WD40_rpt"/>
</dbReference>
<dbReference type="InterPro" id="IPR056884">
    <property type="entry name" value="NPHP3-like_N"/>
</dbReference>
<protein>
    <recommendedName>
        <fullName evidence="6">GPI inositol-deacylase</fullName>
    </recommendedName>
</protein>
<comment type="caution">
    <text evidence="4">The sequence shown here is derived from an EMBL/GenBank/DDBJ whole genome shotgun (WGS) entry which is preliminary data.</text>
</comment>
<evidence type="ECO:0008006" key="6">
    <source>
        <dbReference type="Google" id="ProtNLM"/>
    </source>
</evidence>
<sequence>MGSEYGERRKSLASITTTKSLITRTLNRRDTITDWSDQEASTKGPIGLTTVYNPPDDIVVDLIFVHGVNGGSQSTWTKNGDPSLFWPQEWLPKDQAFHDVRIHTFGYASAISQGSVLNIPDFARSLLYSIHDSPVILRESKVPLILVGHSMGGLVIKKAFIFAHDSEDMRPLVSRICAIFFLATPHQGADLAQTLSRLLQAVSGTRAFVQDLFPGSPALESINEEFPQLCGNLQLFSFYENKPMNYVFGRGLIVDKNSAVMNYVNERKMYLNANHRDVARFASTSDPSYLAVRNSLAAYIESKRGSKITQGQRVEGDRLEALNIFLSSSEAPEGDLMSQDDTRVPGSCDWFLRKPSFERWLDCSYPQLLWLRGRPGTGKTVLASHIINHLRSMGKDCCFFFFKQEDKSKVSINSFLRSLACQMAQLHGDILSAVLDVAATWQDAMISKVDHNPVWQRLYLRGLLKIPLMKQQYWVIDALDECKAGSELMSFLAKAQELWPLSILVTSRYPMTSMGFTSQTIEVVSEVIEEGDTKKDISLLLQAHINSLPSRNDDEKKAMVDEIAETSNGCFLWVDLVLKELQQANTSADIRRVLASSSDSMDNLYSKILTDMADARFGKDLAKAILTWTACSFRPLLIDEIHRAIELDIDDRINDFERSVNTCCRNIAYVDSQKVVRLIHSTARDFLLRQNSVPQLEIEKTKAHKRITLACLQYLSSSEMKAPRSRKLSLSTEAEKKSPFADYACKFVFKHLTLVRSTDEDVFVALSKFLMSPNILSWIEYLAKHGELQLVFHAGKAIDNMLARRSLHTPPMGLKKDLRLIQEWGNDMVHLITRFGHQLSLYPLSIHHLVPPFCPRDSTVRRLFGSSPRGLSVHGLSQHSWDDCMSTISYPKSVLLMSVATSNKYMAMGMANGQVIFYDSATCQECKVICQQGAVLKLTFGESGNYLASAGIQSVSVWNLDSWSKICTLPTSAMCIALTFMENDTFLLGALRNNQLVYWDIQSGGIAQDESTNWTQDFENRDIQFRQPMGAVFCPHQKLLAIMYRGEYLILWDFELERIHDIYEKESGSLYESPKESNGSTTVWTVAFSPAIDANILVAAYSDGDTVVYETSSGGVRGALRGVNAHALACSPDGRTLATADPQGTIRLYDMETLKMIYRLKFSGDPFGSEALAFTLDSSRLLDVRARQCRIWDPAVLQRQDIDDINSDTVSVSTNAQEIDYHISESVSITSIICVRSASIVFCGKEDGSVHVYDMVSELRSQQLFVQTPGIPIKFLHFDEGILTCADSASHVVSRRLTRRPRSRWELQEPFLDLHIGTSIKQLLACSKNSGLLVTTESEDILWDLESGDKAPIIRNEVKGKRYWVQSAARPDNLLLVTPTGTMVYNWTSLECLNTVSLDHVLQPSTMIDRVTPLHHSRFFATITKETSPAQYSEPQIHVWDFRGFGLDRAIQPPVHSFGTVSSRVEAVIGALDERLLYLDTDRWVCSINLEKRHEPVIRHFFIPNDWMISTDQLLLDLGRTGEVIFVKLNELVVIKRGLEFTPQGSFDGTRKGSLTLRHS</sequence>
<evidence type="ECO:0000313" key="4">
    <source>
        <dbReference type="EMBL" id="KAJ5261945.1"/>
    </source>
</evidence>
<dbReference type="InterPro" id="IPR029058">
    <property type="entry name" value="AB_hydrolase_fold"/>
</dbReference>
<evidence type="ECO:0000256" key="1">
    <source>
        <dbReference type="ARBA" id="ARBA00022737"/>
    </source>
</evidence>
<keyword evidence="1" id="KW-0677">Repeat</keyword>
<dbReference type="InterPro" id="IPR027417">
    <property type="entry name" value="P-loop_NTPase"/>
</dbReference>
<dbReference type="Gene3D" id="3.40.50.1820">
    <property type="entry name" value="alpha/beta hydrolase"/>
    <property type="match status" value="1"/>
</dbReference>
<evidence type="ECO:0000259" key="3">
    <source>
        <dbReference type="Pfam" id="PF24883"/>
    </source>
</evidence>
<proteinExistence type="predicted"/>
<dbReference type="InterPro" id="IPR054471">
    <property type="entry name" value="GPIID_WHD"/>
</dbReference>
<dbReference type="Gene3D" id="2.130.10.10">
    <property type="entry name" value="YVTN repeat-like/Quinoprotein amine dehydrogenase"/>
    <property type="match status" value="3"/>
</dbReference>
<dbReference type="InterPro" id="IPR036322">
    <property type="entry name" value="WD40_repeat_dom_sf"/>
</dbReference>
<evidence type="ECO:0000259" key="2">
    <source>
        <dbReference type="Pfam" id="PF22939"/>
    </source>
</evidence>
<evidence type="ECO:0000313" key="5">
    <source>
        <dbReference type="Proteomes" id="UP001220256"/>
    </source>
</evidence>
<reference evidence="4 5" key="1">
    <citation type="journal article" date="2023" name="IMA Fungus">
        <title>Comparative genomic study of the Penicillium genus elucidates a diverse pangenome and 15 lateral gene transfer events.</title>
        <authorList>
            <person name="Petersen C."/>
            <person name="Sorensen T."/>
            <person name="Nielsen M.R."/>
            <person name="Sondergaard T.E."/>
            <person name="Sorensen J.L."/>
            <person name="Fitzpatrick D.A."/>
            <person name="Frisvad J.C."/>
            <person name="Nielsen K.L."/>
        </authorList>
    </citation>
    <scope>NUCLEOTIDE SEQUENCE [LARGE SCALE GENOMIC DNA]</scope>
    <source>
        <strain evidence="4 5">IBT 3361</strain>
    </source>
</reference>
<dbReference type="SUPFAM" id="SSF53474">
    <property type="entry name" value="alpha/beta-Hydrolases"/>
    <property type="match status" value="1"/>
</dbReference>
<dbReference type="Gene3D" id="3.40.50.300">
    <property type="entry name" value="P-loop containing nucleotide triphosphate hydrolases"/>
    <property type="match status" value="1"/>
</dbReference>
<dbReference type="InterPro" id="IPR015943">
    <property type="entry name" value="WD40/YVTN_repeat-like_dom_sf"/>
</dbReference>
<dbReference type="PANTHER" id="PTHR10039">
    <property type="entry name" value="AMELOGENIN"/>
    <property type="match status" value="1"/>
</dbReference>